<dbReference type="PANTHER" id="PTHR24305:SF166">
    <property type="entry name" value="CYTOCHROME P450 12A4, MITOCHONDRIAL-RELATED"/>
    <property type="match status" value="1"/>
</dbReference>
<dbReference type="GO" id="GO:0020037">
    <property type="term" value="F:heme binding"/>
    <property type="evidence" value="ECO:0007669"/>
    <property type="project" value="InterPro"/>
</dbReference>
<evidence type="ECO:0000313" key="16">
    <source>
        <dbReference type="EMBL" id="THU78940.1"/>
    </source>
</evidence>
<evidence type="ECO:0000256" key="4">
    <source>
        <dbReference type="ARBA" id="ARBA00010617"/>
    </source>
</evidence>
<evidence type="ECO:0000256" key="6">
    <source>
        <dbReference type="ARBA" id="ARBA00022692"/>
    </source>
</evidence>
<name>A0A4S8KT82_DENBC</name>
<comment type="pathway">
    <text evidence="3">Secondary metabolite biosynthesis; terpenoid biosynthesis.</text>
</comment>
<dbReference type="PRINTS" id="PR00385">
    <property type="entry name" value="P450"/>
</dbReference>
<evidence type="ECO:0000256" key="9">
    <source>
        <dbReference type="ARBA" id="ARBA00023002"/>
    </source>
</evidence>
<feature type="binding site" description="axial binding residue" evidence="13">
    <location>
        <position position="471"/>
    </location>
    <ligand>
        <name>heme</name>
        <dbReference type="ChEBI" id="CHEBI:30413"/>
    </ligand>
    <ligandPart>
        <name>Fe</name>
        <dbReference type="ChEBI" id="CHEBI:18248"/>
    </ligandPart>
</feature>
<keyword evidence="7 13" id="KW-0479">Metal-binding</keyword>
<evidence type="ECO:0000256" key="1">
    <source>
        <dbReference type="ARBA" id="ARBA00001971"/>
    </source>
</evidence>
<dbReference type="InterPro" id="IPR002401">
    <property type="entry name" value="Cyt_P450_E_grp-I"/>
</dbReference>
<comment type="subcellular location">
    <subcellularLocation>
        <location evidence="2">Membrane</location>
    </subcellularLocation>
</comment>
<evidence type="ECO:0000256" key="8">
    <source>
        <dbReference type="ARBA" id="ARBA00022989"/>
    </source>
</evidence>
<keyword evidence="6 15" id="KW-0812">Transmembrane</keyword>
<dbReference type="GO" id="GO:0016020">
    <property type="term" value="C:membrane"/>
    <property type="evidence" value="ECO:0007669"/>
    <property type="project" value="UniProtKB-SubCell"/>
</dbReference>
<evidence type="ECO:0000256" key="5">
    <source>
        <dbReference type="ARBA" id="ARBA00022617"/>
    </source>
</evidence>
<dbReference type="GO" id="GO:0004497">
    <property type="term" value="F:monooxygenase activity"/>
    <property type="evidence" value="ECO:0007669"/>
    <property type="project" value="UniProtKB-KW"/>
</dbReference>
<evidence type="ECO:0000256" key="11">
    <source>
        <dbReference type="ARBA" id="ARBA00023033"/>
    </source>
</evidence>
<dbReference type="AlphaFoldDB" id="A0A4S8KT82"/>
<keyword evidence="11 14" id="KW-0503">Monooxygenase</keyword>
<dbReference type="SUPFAM" id="SSF48264">
    <property type="entry name" value="Cytochrome P450"/>
    <property type="match status" value="1"/>
</dbReference>
<evidence type="ECO:0000256" key="13">
    <source>
        <dbReference type="PIRSR" id="PIRSR602401-1"/>
    </source>
</evidence>
<dbReference type="InterPro" id="IPR050121">
    <property type="entry name" value="Cytochrome_P450_monoxygenase"/>
</dbReference>
<comment type="cofactor">
    <cofactor evidence="1 13">
        <name>heme</name>
        <dbReference type="ChEBI" id="CHEBI:30413"/>
    </cofactor>
</comment>
<dbReference type="PANTHER" id="PTHR24305">
    <property type="entry name" value="CYTOCHROME P450"/>
    <property type="match status" value="1"/>
</dbReference>
<evidence type="ECO:0000256" key="10">
    <source>
        <dbReference type="ARBA" id="ARBA00023004"/>
    </source>
</evidence>
<keyword evidence="10 13" id="KW-0408">Iron</keyword>
<protein>
    <submittedName>
        <fullName evidence="16">Cytochrome P450</fullName>
    </submittedName>
</protein>
<accession>A0A4S8KT82</accession>
<dbReference type="InterPro" id="IPR001128">
    <property type="entry name" value="Cyt_P450"/>
</dbReference>
<evidence type="ECO:0000256" key="12">
    <source>
        <dbReference type="ARBA" id="ARBA00023136"/>
    </source>
</evidence>
<dbReference type="Gene3D" id="1.10.630.10">
    <property type="entry name" value="Cytochrome P450"/>
    <property type="match status" value="1"/>
</dbReference>
<evidence type="ECO:0000256" key="15">
    <source>
        <dbReference type="SAM" id="Phobius"/>
    </source>
</evidence>
<sequence>MSTSIYSSLLPPFAIVVISFAFLSFFRRYNYRSGVSLANIPGPGTRSWWKGNFGEALNPATAWEFHQKLLKEFEPVVRLDGMMGDKTVFTYDPKAMQHILVKDQAFFERTNITTSKLMFGEGLTAIAGEAHRKQRKALNPVFSIAHMRDMLPVFYNVIHKLDSGLSSQLQKGDGPQEIEMLSWASRTAFELIGQAGLGYSFDELGDETDAQPDCLSFDTNPKLHHTYRRQIGYTETTTVAHEDISDYLYGFAREVYRGKTQALAQGDEAVAQQVGKGKDIMSILMRLNLEADEQDRLSEDEVLGQMSVLMFAAVDTTSSAIARTLHLLVTHPEVQDKLREELLEAQREDEDIPYDKLVSLPYLDAICRETLRLFPPAPYLLRHSVQDTMLPLSNPIKGLDGTSISEVHVPRNTRILVSIINSNRNPTIWGPDAHEWKPERWLSKLPESLTEARIPGVYSHLMTFNAGGRSCIGFKFSQLEMKAVLSMLIAKFKFAPSKKEIIWRMYDIMTPTVNGERRSQMPLIVSRA</sequence>
<proteinExistence type="inferred from homology"/>
<comment type="similarity">
    <text evidence="4 14">Belongs to the cytochrome P450 family.</text>
</comment>
<reference evidence="16 17" key="1">
    <citation type="journal article" date="2019" name="Nat. Ecol. Evol.">
        <title>Megaphylogeny resolves global patterns of mushroom evolution.</title>
        <authorList>
            <person name="Varga T."/>
            <person name="Krizsan K."/>
            <person name="Foldi C."/>
            <person name="Dima B."/>
            <person name="Sanchez-Garcia M."/>
            <person name="Sanchez-Ramirez S."/>
            <person name="Szollosi G.J."/>
            <person name="Szarkandi J.G."/>
            <person name="Papp V."/>
            <person name="Albert L."/>
            <person name="Andreopoulos W."/>
            <person name="Angelini C."/>
            <person name="Antonin V."/>
            <person name="Barry K.W."/>
            <person name="Bougher N.L."/>
            <person name="Buchanan P."/>
            <person name="Buyck B."/>
            <person name="Bense V."/>
            <person name="Catcheside P."/>
            <person name="Chovatia M."/>
            <person name="Cooper J."/>
            <person name="Damon W."/>
            <person name="Desjardin D."/>
            <person name="Finy P."/>
            <person name="Geml J."/>
            <person name="Haridas S."/>
            <person name="Hughes K."/>
            <person name="Justo A."/>
            <person name="Karasinski D."/>
            <person name="Kautmanova I."/>
            <person name="Kiss B."/>
            <person name="Kocsube S."/>
            <person name="Kotiranta H."/>
            <person name="LaButti K.M."/>
            <person name="Lechner B.E."/>
            <person name="Liimatainen K."/>
            <person name="Lipzen A."/>
            <person name="Lukacs Z."/>
            <person name="Mihaltcheva S."/>
            <person name="Morgado L.N."/>
            <person name="Niskanen T."/>
            <person name="Noordeloos M.E."/>
            <person name="Ohm R.A."/>
            <person name="Ortiz-Santana B."/>
            <person name="Ovrebo C."/>
            <person name="Racz N."/>
            <person name="Riley R."/>
            <person name="Savchenko A."/>
            <person name="Shiryaev A."/>
            <person name="Soop K."/>
            <person name="Spirin V."/>
            <person name="Szebenyi C."/>
            <person name="Tomsovsky M."/>
            <person name="Tulloss R.E."/>
            <person name="Uehling J."/>
            <person name="Grigoriev I.V."/>
            <person name="Vagvolgyi C."/>
            <person name="Papp T."/>
            <person name="Martin F.M."/>
            <person name="Miettinen O."/>
            <person name="Hibbett D.S."/>
            <person name="Nagy L.G."/>
        </authorList>
    </citation>
    <scope>NUCLEOTIDE SEQUENCE [LARGE SCALE GENOMIC DNA]</scope>
    <source>
        <strain evidence="16 17">CBS 962.96</strain>
    </source>
</reference>
<evidence type="ECO:0000256" key="3">
    <source>
        <dbReference type="ARBA" id="ARBA00004721"/>
    </source>
</evidence>
<evidence type="ECO:0000256" key="7">
    <source>
        <dbReference type="ARBA" id="ARBA00022723"/>
    </source>
</evidence>
<keyword evidence="9 14" id="KW-0560">Oxidoreductase</keyword>
<keyword evidence="5 13" id="KW-0349">Heme</keyword>
<feature type="transmembrane region" description="Helical" evidence="15">
    <location>
        <begin position="6"/>
        <end position="26"/>
    </location>
</feature>
<dbReference type="InterPro" id="IPR036396">
    <property type="entry name" value="Cyt_P450_sf"/>
</dbReference>
<organism evidence="16 17">
    <name type="scientific">Dendrothele bispora (strain CBS 962.96)</name>
    <dbReference type="NCBI Taxonomy" id="1314807"/>
    <lineage>
        <taxon>Eukaryota</taxon>
        <taxon>Fungi</taxon>
        <taxon>Dikarya</taxon>
        <taxon>Basidiomycota</taxon>
        <taxon>Agaricomycotina</taxon>
        <taxon>Agaricomycetes</taxon>
        <taxon>Agaricomycetidae</taxon>
        <taxon>Agaricales</taxon>
        <taxon>Agaricales incertae sedis</taxon>
        <taxon>Dendrothele</taxon>
    </lineage>
</organism>
<evidence type="ECO:0000256" key="14">
    <source>
        <dbReference type="RuleBase" id="RU000461"/>
    </source>
</evidence>
<dbReference type="InterPro" id="IPR017972">
    <property type="entry name" value="Cyt_P450_CS"/>
</dbReference>
<keyword evidence="12 15" id="KW-0472">Membrane</keyword>
<keyword evidence="17" id="KW-1185">Reference proteome</keyword>
<dbReference type="EMBL" id="ML180106">
    <property type="protein sequence ID" value="THU78940.1"/>
    <property type="molecule type" value="Genomic_DNA"/>
</dbReference>
<dbReference type="GO" id="GO:0005506">
    <property type="term" value="F:iron ion binding"/>
    <property type="evidence" value="ECO:0007669"/>
    <property type="project" value="InterPro"/>
</dbReference>
<dbReference type="PRINTS" id="PR00463">
    <property type="entry name" value="EP450I"/>
</dbReference>
<dbReference type="PROSITE" id="PS00086">
    <property type="entry name" value="CYTOCHROME_P450"/>
    <property type="match status" value="1"/>
</dbReference>
<dbReference type="CDD" id="cd11069">
    <property type="entry name" value="CYP_FUM15-like"/>
    <property type="match status" value="1"/>
</dbReference>
<keyword evidence="8 15" id="KW-1133">Transmembrane helix</keyword>
<dbReference type="GO" id="GO:0016705">
    <property type="term" value="F:oxidoreductase activity, acting on paired donors, with incorporation or reduction of molecular oxygen"/>
    <property type="evidence" value="ECO:0007669"/>
    <property type="project" value="InterPro"/>
</dbReference>
<evidence type="ECO:0000256" key="2">
    <source>
        <dbReference type="ARBA" id="ARBA00004370"/>
    </source>
</evidence>
<dbReference type="Pfam" id="PF00067">
    <property type="entry name" value="p450"/>
    <property type="match status" value="1"/>
</dbReference>
<gene>
    <name evidence="16" type="ORF">K435DRAFT_876078</name>
</gene>
<dbReference type="Proteomes" id="UP000297245">
    <property type="component" value="Unassembled WGS sequence"/>
</dbReference>
<dbReference type="OrthoDB" id="1470350at2759"/>
<evidence type="ECO:0000313" key="17">
    <source>
        <dbReference type="Proteomes" id="UP000297245"/>
    </source>
</evidence>